<dbReference type="RefSeq" id="WP_029578122.1">
    <property type="nucleotide sequence ID" value="NZ_VWRN01000053.1"/>
</dbReference>
<dbReference type="Pfam" id="PF07045">
    <property type="entry name" value="DUF1330"/>
    <property type="match status" value="1"/>
</dbReference>
<evidence type="ECO:0000313" key="2">
    <source>
        <dbReference type="EMBL" id="KAA6119066.1"/>
    </source>
</evidence>
<dbReference type="PANTHER" id="PTHR41521">
    <property type="match status" value="1"/>
</dbReference>
<reference evidence="2 3" key="1">
    <citation type="submission" date="2019-09" db="EMBL/GenBank/DDBJ databases">
        <title>Isolation of a novel species in the genus Cupriavidus from patients with sepsis using whole genome sequencing.</title>
        <authorList>
            <person name="Kweon O.J."/>
            <person name="Lee M.-K."/>
        </authorList>
    </citation>
    <scope>NUCLEOTIDE SEQUENCE [LARGE SCALE GENOMIC DNA]</scope>
    <source>
        <strain evidence="2 3">MKL-01</strain>
    </source>
</reference>
<evidence type="ECO:0000313" key="3">
    <source>
        <dbReference type="Proteomes" id="UP000324324"/>
    </source>
</evidence>
<dbReference type="InterPro" id="IPR011008">
    <property type="entry name" value="Dimeric_a/b-barrel"/>
</dbReference>
<dbReference type="AlphaFoldDB" id="A0A5M8AAE8"/>
<name>A0A5M8AAE8_9BURK</name>
<dbReference type="Gene3D" id="3.30.70.100">
    <property type="match status" value="1"/>
</dbReference>
<dbReference type="InterPro" id="IPR010753">
    <property type="entry name" value="DUF1330"/>
</dbReference>
<gene>
    <name evidence="2" type="ORF">F1599_20490</name>
</gene>
<protein>
    <submittedName>
        <fullName evidence="2">DUF1330 domain-containing protein</fullName>
    </submittedName>
</protein>
<keyword evidence="3" id="KW-1185">Reference proteome</keyword>
<feature type="domain" description="DUF1330" evidence="1">
    <location>
        <begin position="2"/>
        <end position="95"/>
    </location>
</feature>
<dbReference type="Proteomes" id="UP000324324">
    <property type="component" value="Unassembled WGS sequence"/>
</dbReference>
<dbReference type="EMBL" id="VWRN01000053">
    <property type="protein sequence ID" value="KAA6119066.1"/>
    <property type="molecule type" value="Genomic_DNA"/>
</dbReference>
<evidence type="ECO:0000259" key="1">
    <source>
        <dbReference type="Pfam" id="PF07045"/>
    </source>
</evidence>
<organism evidence="2 3">
    <name type="scientific">Cupriavidus cauae</name>
    <dbReference type="NCBI Taxonomy" id="2608999"/>
    <lineage>
        <taxon>Bacteria</taxon>
        <taxon>Pseudomonadati</taxon>
        <taxon>Pseudomonadota</taxon>
        <taxon>Betaproteobacteria</taxon>
        <taxon>Burkholderiales</taxon>
        <taxon>Burkholderiaceae</taxon>
        <taxon>Cupriavidus</taxon>
    </lineage>
</organism>
<dbReference type="PANTHER" id="PTHR41521:SF4">
    <property type="entry name" value="BLR0684 PROTEIN"/>
    <property type="match status" value="1"/>
</dbReference>
<sequence length="99" mass="11339">MTVFAIAQLTIHDRTAYDRYQARFMEVFRNHRGRLLAADEQPRTIEGTWPYQKLVLMSFPDEAAFHDWAESAEYQRIAQDRKAGAQAVVLLVQGLAVNG</sequence>
<comment type="caution">
    <text evidence="2">The sequence shown here is derived from an EMBL/GenBank/DDBJ whole genome shotgun (WGS) entry which is preliminary data.</text>
</comment>
<accession>A0A5M8AAE8</accession>
<proteinExistence type="predicted"/>
<dbReference type="SUPFAM" id="SSF54909">
    <property type="entry name" value="Dimeric alpha+beta barrel"/>
    <property type="match status" value="1"/>
</dbReference>